<dbReference type="SUPFAM" id="SSF49562">
    <property type="entry name" value="C2 domain (Calcium/lipid-binding domain, CaLB)"/>
    <property type="match status" value="1"/>
</dbReference>
<reference evidence="3 4" key="1">
    <citation type="submission" date="2015-04" db="EMBL/GenBank/DDBJ databases">
        <authorList>
            <person name="Syromyatnikov M.Y."/>
            <person name="Popov V.N."/>
        </authorList>
    </citation>
    <scope>NUCLEOTIDE SEQUENCE [LARGE SCALE GENOMIC DNA]</scope>
</reference>
<dbReference type="AlphaFoldDB" id="A0A1J1IDV8"/>
<feature type="region of interest" description="Disordered" evidence="1">
    <location>
        <begin position="190"/>
        <end position="209"/>
    </location>
</feature>
<sequence>MNKLKAVARSVSFSTKSSTTNKYNRTEKDKLEPVVGFQLTLHDAANDNTQVPQLDVHLIGARHLPSNFGLKTVEGYIVKVKLFPGSTKFDSSIQTSSWPRFNENFSFPMAPMHKSSLKSKQREYNRDVNGNISLPEKLFKGTFVVFTVIALLELPSGSYTGIKGTYKSLKRQGSLIIRDRAPKLISSFTLNPTKESTDKNKNHSKLTQSETQRNIGSVTFFLDAKLFEENSRNKSYSTTEMWMPIRDITVAPNAKLSVNSSPKGQVEMILELCDHSLESTTEFETNDEPSRYNKSLNPFECDDEASTSRSRFSLTDVKFPNMKRLMKSKREKQTNGLCLKITTSKMRCSIKVKEEFENDATQIYVKTTVFEHDILSGYWRSNTFSPTLSIRWDQIESTVTIPLTNEEGIEHVSIKTTIATKTKMGKKIVLGTIYIRPDLDNCNEQWTTMLTSRNTPIPMWYSFE</sequence>
<evidence type="ECO:0000313" key="3">
    <source>
        <dbReference type="EMBL" id="CRK98403.1"/>
    </source>
</evidence>
<dbReference type="OrthoDB" id="8251120at2759"/>
<dbReference type="EMBL" id="CVRI01000047">
    <property type="protein sequence ID" value="CRK98403.1"/>
    <property type="molecule type" value="Genomic_DNA"/>
</dbReference>
<accession>A0A1J1IDV8</accession>
<evidence type="ECO:0000256" key="1">
    <source>
        <dbReference type="SAM" id="MobiDB-lite"/>
    </source>
</evidence>
<dbReference type="Gene3D" id="2.60.40.150">
    <property type="entry name" value="C2 domain"/>
    <property type="match status" value="1"/>
</dbReference>
<dbReference type="Proteomes" id="UP000183832">
    <property type="component" value="Unassembled WGS sequence"/>
</dbReference>
<evidence type="ECO:0000259" key="2">
    <source>
        <dbReference type="Pfam" id="PF00168"/>
    </source>
</evidence>
<dbReference type="CDD" id="cd00030">
    <property type="entry name" value="C2"/>
    <property type="match status" value="1"/>
</dbReference>
<dbReference type="InterPro" id="IPR000008">
    <property type="entry name" value="C2_dom"/>
</dbReference>
<protein>
    <submittedName>
        <fullName evidence="3">CLUMA_CG011762, isoform A</fullName>
    </submittedName>
</protein>
<dbReference type="Pfam" id="PF00168">
    <property type="entry name" value="C2"/>
    <property type="match status" value="1"/>
</dbReference>
<name>A0A1J1IDV8_9DIPT</name>
<keyword evidence="4" id="KW-1185">Reference proteome</keyword>
<organism evidence="3 4">
    <name type="scientific">Clunio marinus</name>
    <dbReference type="NCBI Taxonomy" id="568069"/>
    <lineage>
        <taxon>Eukaryota</taxon>
        <taxon>Metazoa</taxon>
        <taxon>Ecdysozoa</taxon>
        <taxon>Arthropoda</taxon>
        <taxon>Hexapoda</taxon>
        <taxon>Insecta</taxon>
        <taxon>Pterygota</taxon>
        <taxon>Neoptera</taxon>
        <taxon>Endopterygota</taxon>
        <taxon>Diptera</taxon>
        <taxon>Nematocera</taxon>
        <taxon>Chironomoidea</taxon>
        <taxon>Chironomidae</taxon>
        <taxon>Clunio</taxon>
    </lineage>
</organism>
<feature type="domain" description="C2" evidence="2">
    <location>
        <begin position="53"/>
        <end position="117"/>
    </location>
</feature>
<dbReference type="InterPro" id="IPR035892">
    <property type="entry name" value="C2_domain_sf"/>
</dbReference>
<gene>
    <name evidence="3" type="ORF">CLUMA_CG011762</name>
</gene>
<evidence type="ECO:0000313" key="4">
    <source>
        <dbReference type="Proteomes" id="UP000183832"/>
    </source>
</evidence>
<proteinExistence type="predicted"/>